<keyword evidence="1" id="KW-0472">Membrane</keyword>
<feature type="transmembrane region" description="Helical" evidence="1">
    <location>
        <begin position="80"/>
        <end position="103"/>
    </location>
</feature>
<evidence type="ECO:0000313" key="2">
    <source>
        <dbReference type="EMBL" id="KOO29524.1"/>
    </source>
</evidence>
<protein>
    <submittedName>
        <fullName evidence="2">Uncharacterized protein</fullName>
    </submittedName>
</protein>
<organism evidence="2 3">
    <name type="scientific">Chrysochromulina tobinii</name>
    <dbReference type="NCBI Taxonomy" id="1460289"/>
    <lineage>
        <taxon>Eukaryota</taxon>
        <taxon>Haptista</taxon>
        <taxon>Haptophyta</taxon>
        <taxon>Prymnesiophyceae</taxon>
        <taxon>Prymnesiales</taxon>
        <taxon>Chrysochromulinaceae</taxon>
        <taxon>Chrysochromulina</taxon>
    </lineage>
</organism>
<keyword evidence="1" id="KW-0812">Transmembrane</keyword>
<evidence type="ECO:0000313" key="3">
    <source>
        <dbReference type="Proteomes" id="UP000037460"/>
    </source>
</evidence>
<dbReference type="Proteomes" id="UP000037460">
    <property type="component" value="Unassembled WGS sequence"/>
</dbReference>
<keyword evidence="1" id="KW-1133">Transmembrane helix</keyword>
<gene>
    <name evidence="2" type="ORF">Ctob_004100</name>
</gene>
<dbReference type="OrthoDB" id="10263785at2759"/>
<reference evidence="3" key="1">
    <citation type="journal article" date="2015" name="PLoS Genet.">
        <title>Genome Sequence and Transcriptome Analyses of Chrysochromulina tobin: Metabolic Tools for Enhanced Algal Fitness in the Prominent Order Prymnesiales (Haptophyceae).</title>
        <authorList>
            <person name="Hovde B.T."/>
            <person name="Deodato C.R."/>
            <person name="Hunsperger H.M."/>
            <person name="Ryken S.A."/>
            <person name="Yost W."/>
            <person name="Jha R.K."/>
            <person name="Patterson J."/>
            <person name="Monnat R.J. Jr."/>
            <person name="Barlow S.B."/>
            <person name="Starkenburg S.R."/>
            <person name="Cattolico R.A."/>
        </authorList>
    </citation>
    <scope>NUCLEOTIDE SEQUENCE</scope>
    <source>
        <strain evidence="3">CCMP291</strain>
    </source>
</reference>
<feature type="transmembrane region" description="Helical" evidence="1">
    <location>
        <begin position="53"/>
        <end position="74"/>
    </location>
</feature>
<evidence type="ECO:0000256" key="1">
    <source>
        <dbReference type="SAM" id="Phobius"/>
    </source>
</evidence>
<name>A0A0M0JSI2_9EUKA</name>
<dbReference type="AlphaFoldDB" id="A0A0M0JSI2"/>
<dbReference type="EMBL" id="JWZX01002403">
    <property type="protein sequence ID" value="KOO29524.1"/>
    <property type="molecule type" value="Genomic_DNA"/>
</dbReference>
<proteinExistence type="predicted"/>
<comment type="caution">
    <text evidence="2">The sequence shown here is derived from an EMBL/GenBank/DDBJ whole genome shotgun (WGS) entry which is preliminary data.</text>
</comment>
<sequence>MPSRSGNGTKVPQSPMPGSGSVTAGALYDKCLHAAPPAGGWFSILDTVTRLSLTLYAFYRFLLLRPFSLLYFAWGYNSLWFGKILGVLLTINLPVLPFALCAMELLKRINEKMPWAETDWKLKGPGRVFFVRPDTLIASLFWDFYIANSVFCGSFLQFGTDRDGLAHTWYDWICNKEYWLGLLDEAEARRPRQLASWDGEKAKAEGPGPEYGNSDLVSKINDSYLGIGDKKLKRGKAAGGDFDTLADIQAILEADPAYKGKKAILTEFIVPTESIVLSSDGFSNVHSLDIITMRTREGVKVLTVLLWTDCEGWSSHSCTAGYVVDVESETIVAPTAWYSPYFAKQKSNLIGKMLPGVKLACEKAVAAHSASKLMWLTTVGWDAMITPHGVFFFEGNVAAHRTPRRMFLTPDICAEFIKERGY</sequence>
<accession>A0A0M0JSI2</accession>
<keyword evidence="3" id="KW-1185">Reference proteome</keyword>